<keyword evidence="3" id="KW-1185">Reference proteome</keyword>
<proteinExistence type="predicted"/>
<name>A0ABY4JRL3_9BACI</name>
<dbReference type="Proteomes" id="UP000830639">
    <property type="component" value="Chromosome"/>
</dbReference>
<evidence type="ECO:0000256" key="1">
    <source>
        <dbReference type="SAM" id="Phobius"/>
    </source>
</evidence>
<organism evidence="2 3">
    <name type="scientific">Gottfriedia acidiceleris</name>
    <dbReference type="NCBI Taxonomy" id="371036"/>
    <lineage>
        <taxon>Bacteria</taxon>
        <taxon>Bacillati</taxon>
        <taxon>Bacillota</taxon>
        <taxon>Bacilli</taxon>
        <taxon>Bacillales</taxon>
        <taxon>Bacillaceae</taxon>
        <taxon>Gottfriedia</taxon>
    </lineage>
</organism>
<reference evidence="2 3" key="1">
    <citation type="submission" date="2022-04" db="EMBL/GenBank/DDBJ databases">
        <title>Mechanism of arsenic methylation and mitigation arsenic toxicity by Bacillus sp. LH14 from an Arsenic-Contaminated Paddy Soil.</title>
        <authorList>
            <person name="Wang D."/>
        </authorList>
    </citation>
    <scope>NUCLEOTIDE SEQUENCE [LARGE SCALE GENOMIC DNA]</scope>
    <source>
        <strain evidence="2 3">LH14</strain>
    </source>
</reference>
<accession>A0ABY4JRL3</accession>
<dbReference type="RefSeq" id="WP_248268499.1">
    <property type="nucleotide sequence ID" value="NZ_CP096034.1"/>
</dbReference>
<keyword evidence="1" id="KW-0472">Membrane</keyword>
<evidence type="ECO:0000313" key="3">
    <source>
        <dbReference type="Proteomes" id="UP000830639"/>
    </source>
</evidence>
<keyword evidence="1" id="KW-0812">Transmembrane</keyword>
<dbReference type="EMBL" id="CP096034">
    <property type="protein sequence ID" value="UPM55488.1"/>
    <property type="molecule type" value="Genomic_DNA"/>
</dbReference>
<evidence type="ECO:0000313" key="2">
    <source>
        <dbReference type="EMBL" id="UPM55488.1"/>
    </source>
</evidence>
<protein>
    <submittedName>
        <fullName evidence="2">Uncharacterized protein</fullName>
    </submittedName>
</protein>
<feature type="transmembrane region" description="Helical" evidence="1">
    <location>
        <begin position="6"/>
        <end position="21"/>
    </location>
</feature>
<gene>
    <name evidence="2" type="ORF">MY490_06525</name>
</gene>
<keyword evidence="1" id="KW-1133">Transmembrane helix</keyword>
<sequence>MNIVAWLIVIVIIGIIFKMISTSNHNEDKHSPEEIIEIAEFELKFRSEFAKNKMLLKSGKITDRQSMEWSKKLLEEHSEIQRKYNITEEEMSAYYEFVYSKSSVYHN</sequence>